<evidence type="ECO:0000313" key="6">
    <source>
        <dbReference type="EMBL" id="HHE55669.1"/>
    </source>
</evidence>
<keyword evidence="2 6" id="KW-0378">Hydrolase</keyword>
<dbReference type="SMART" id="SM00640">
    <property type="entry name" value="Glyco_32"/>
    <property type="match status" value="1"/>
</dbReference>
<dbReference type="Proteomes" id="UP000886111">
    <property type="component" value="Unassembled WGS sequence"/>
</dbReference>
<comment type="similarity">
    <text evidence="1">Belongs to the glycosyl hydrolase 32 family.</text>
</comment>
<feature type="domain" description="Glycosyl hydrolase family 32 N-terminal" evidence="5">
    <location>
        <begin position="40"/>
        <end position="280"/>
    </location>
</feature>
<organism evidence="6">
    <name type="scientific">Caldithrix abyssi</name>
    <dbReference type="NCBI Taxonomy" id="187145"/>
    <lineage>
        <taxon>Bacteria</taxon>
        <taxon>Pseudomonadati</taxon>
        <taxon>Calditrichota</taxon>
        <taxon>Calditrichia</taxon>
        <taxon>Calditrichales</taxon>
        <taxon>Calditrichaceae</taxon>
        <taxon>Caldithrix</taxon>
    </lineage>
</organism>
<evidence type="ECO:0000256" key="1">
    <source>
        <dbReference type="ARBA" id="ARBA00009902"/>
    </source>
</evidence>
<sequence>MAHKWILLICILFLSASISCKESQSADKPVFSEKFRPQIHYTPKKNWMNDPNGMFFLNGKFHLFYQYNPFGDRWGHMSWGHAVSKDLVHWQHLPLALPEENGVMIFSGSAVVDYKNTSDFSKNGEIPIVAIYTGYRESDGLQFQCIAYSLDEGLTWKKYVGNPVIDTGSKNFRDPKVFWYEPEQKWVMVVALSVDRKVQFYQSKNLKHWQLLSEFGPAGAVKGIWECPDLFQLPVDDNPEITKWVLTVNLGSHSISGGSGAQYFIGHFDGRRFIPDQSLKNKFNYDLPDGKLIADFEGNSYGEWHLSGDAFGKVPAKGTLNNQNPVFGFLGKGLVNSFNHGDATTGKLISPPFRIDRDYINFLVGGGSSGSTAVRLKVSDKILFSTSGQNSEMLEWQSWNVSPYKGKMATIEIIDSTRGGWGHILVDHIF</sequence>
<keyword evidence="3" id="KW-0326">Glycosidase</keyword>
<keyword evidence="4" id="KW-0732">Signal</keyword>
<protein>
    <submittedName>
        <fullName evidence="6">Glycoside hydrolase family 32 protein</fullName>
    </submittedName>
</protein>
<dbReference type="SUPFAM" id="SSF75005">
    <property type="entry name" value="Arabinanase/levansucrase/invertase"/>
    <property type="match status" value="1"/>
</dbReference>
<dbReference type="InterPro" id="IPR001362">
    <property type="entry name" value="Glyco_hydro_32"/>
</dbReference>
<dbReference type="InterPro" id="IPR018053">
    <property type="entry name" value="Glyco_hydro_32_AS"/>
</dbReference>
<dbReference type="PROSITE" id="PS51257">
    <property type="entry name" value="PROKAR_LIPOPROTEIN"/>
    <property type="match status" value="1"/>
</dbReference>
<feature type="non-terminal residue" evidence="6">
    <location>
        <position position="430"/>
    </location>
</feature>
<feature type="signal peptide" evidence="4">
    <location>
        <begin position="1"/>
        <end position="20"/>
    </location>
</feature>
<name>A0A7V5H4F0_CALAY</name>
<dbReference type="AlphaFoldDB" id="A0A7V5H4F0"/>
<dbReference type="PROSITE" id="PS00609">
    <property type="entry name" value="GLYCOSYL_HYDROL_F32"/>
    <property type="match status" value="1"/>
</dbReference>
<dbReference type="GO" id="GO:0004575">
    <property type="term" value="F:sucrose alpha-glucosidase activity"/>
    <property type="evidence" value="ECO:0007669"/>
    <property type="project" value="TreeGrafter"/>
</dbReference>
<dbReference type="InterPro" id="IPR023296">
    <property type="entry name" value="Glyco_hydro_beta-prop_sf"/>
</dbReference>
<dbReference type="InterPro" id="IPR013148">
    <property type="entry name" value="Glyco_hydro_32_N"/>
</dbReference>
<comment type="caution">
    <text evidence="6">The sequence shown here is derived from an EMBL/GenBank/DDBJ whole genome shotgun (WGS) entry which is preliminary data.</text>
</comment>
<dbReference type="CDD" id="cd18622">
    <property type="entry name" value="GH32_Inu-like"/>
    <property type="match status" value="1"/>
</dbReference>
<gene>
    <name evidence="6" type="ORF">ENL21_07795</name>
</gene>
<dbReference type="GO" id="GO:0005737">
    <property type="term" value="C:cytoplasm"/>
    <property type="evidence" value="ECO:0007669"/>
    <property type="project" value="TreeGrafter"/>
</dbReference>
<evidence type="ECO:0000256" key="2">
    <source>
        <dbReference type="ARBA" id="ARBA00022801"/>
    </source>
</evidence>
<evidence type="ECO:0000256" key="3">
    <source>
        <dbReference type="ARBA" id="ARBA00023295"/>
    </source>
</evidence>
<dbReference type="Gene3D" id="2.115.10.20">
    <property type="entry name" value="Glycosyl hydrolase domain, family 43"/>
    <property type="match status" value="1"/>
</dbReference>
<evidence type="ECO:0000256" key="4">
    <source>
        <dbReference type="SAM" id="SignalP"/>
    </source>
</evidence>
<dbReference type="PANTHER" id="PTHR42800:SF1">
    <property type="entry name" value="EXOINULINASE INUD (AFU_ORTHOLOGUE AFUA_5G00480)"/>
    <property type="match status" value="1"/>
</dbReference>
<reference evidence="6" key="1">
    <citation type="journal article" date="2020" name="mSystems">
        <title>Genome- and Community-Level Interaction Insights into Carbon Utilization and Element Cycling Functions of Hydrothermarchaeota in Hydrothermal Sediment.</title>
        <authorList>
            <person name="Zhou Z."/>
            <person name="Liu Y."/>
            <person name="Xu W."/>
            <person name="Pan J."/>
            <person name="Luo Z.H."/>
            <person name="Li M."/>
        </authorList>
    </citation>
    <scope>NUCLEOTIDE SEQUENCE [LARGE SCALE GENOMIC DNA]</scope>
    <source>
        <strain evidence="6">HyVt-76</strain>
    </source>
</reference>
<feature type="chain" id="PRO_5030589158" evidence="4">
    <location>
        <begin position="21"/>
        <end position="430"/>
    </location>
</feature>
<dbReference type="EMBL" id="DRTD01000582">
    <property type="protein sequence ID" value="HHE55669.1"/>
    <property type="molecule type" value="Genomic_DNA"/>
</dbReference>
<evidence type="ECO:0000259" key="5">
    <source>
        <dbReference type="Pfam" id="PF00251"/>
    </source>
</evidence>
<dbReference type="Pfam" id="PF00251">
    <property type="entry name" value="Glyco_hydro_32N"/>
    <property type="match status" value="1"/>
</dbReference>
<proteinExistence type="inferred from homology"/>
<dbReference type="PANTHER" id="PTHR42800">
    <property type="entry name" value="EXOINULINASE INUD (AFU_ORTHOLOGUE AFUA_5G00480)"/>
    <property type="match status" value="1"/>
</dbReference>
<dbReference type="GO" id="GO:0005987">
    <property type="term" value="P:sucrose catabolic process"/>
    <property type="evidence" value="ECO:0007669"/>
    <property type="project" value="TreeGrafter"/>
</dbReference>
<accession>A0A7V5H4F0</accession>